<feature type="region of interest" description="Disordered" evidence="1">
    <location>
        <begin position="1"/>
        <end position="22"/>
    </location>
</feature>
<organism evidence="2">
    <name type="scientific">Anguilla anguilla</name>
    <name type="common">European freshwater eel</name>
    <name type="synonym">Muraena anguilla</name>
    <dbReference type="NCBI Taxonomy" id="7936"/>
    <lineage>
        <taxon>Eukaryota</taxon>
        <taxon>Metazoa</taxon>
        <taxon>Chordata</taxon>
        <taxon>Craniata</taxon>
        <taxon>Vertebrata</taxon>
        <taxon>Euteleostomi</taxon>
        <taxon>Actinopterygii</taxon>
        <taxon>Neopterygii</taxon>
        <taxon>Teleostei</taxon>
        <taxon>Anguilliformes</taxon>
        <taxon>Anguillidae</taxon>
        <taxon>Anguilla</taxon>
    </lineage>
</organism>
<dbReference type="AlphaFoldDB" id="A0A0E9SKS5"/>
<evidence type="ECO:0000313" key="2">
    <source>
        <dbReference type="EMBL" id="JAH41989.1"/>
    </source>
</evidence>
<dbReference type="EMBL" id="GBXM01066588">
    <property type="protein sequence ID" value="JAH41989.1"/>
    <property type="molecule type" value="Transcribed_RNA"/>
</dbReference>
<reference evidence="2" key="1">
    <citation type="submission" date="2014-11" db="EMBL/GenBank/DDBJ databases">
        <authorList>
            <person name="Amaro Gonzalez C."/>
        </authorList>
    </citation>
    <scope>NUCLEOTIDE SEQUENCE</scope>
</reference>
<name>A0A0E9SKS5_ANGAN</name>
<reference evidence="2" key="2">
    <citation type="journal article" date="2015" name="Fish Shellfish Immunol.">
        <title>Early steps in the European eel (Anguilla anguilla)-Vibrio vulnificus interaction in the gills: Role of the RtxA13 toxin.</title>
        <authorList>
            <person name="Callol A."/>
            <person name="Pajuelo D."/>
            <person name="Ebbesson L."/>
            <person name="Teles M."/>
            <person name="MacKenzie S."/>
            <person name="Amaro C."/>
        </authorList>
    </citation>
    <scope>NUCLEOTIDE SEQUENCE</scope>
</reference>
<protein>
    <submittedName>
        <fullName evidence="2">Uncharacterized protein</fullName>
    </submittedName>
</protein>
<proteinExistence type="predicted"/>
<accession>A0A0E9SKS5</accession>
<evidence type="ECO:0000256" key="1">
    <source>
        <dbReference type="SAM" id="MobiDB-lite"/>
    </source>
</evidence>
<sequence>MTTLCTGKKNSNPQLTNDSTLL</sequence>